<reference evidence="1" key="1">
    <citation type="submission" date="2013-10" db="EMBL/GenBank/DDBJ databases">
        <title>Antibiotic resistance diversity of beta-lactamase producers in the General Hospital Vienna.</title>
        <authorList>
            <person name="Barisic I."/>
            <person name="Mitteregger D."/>
            <person name="Hirschl A.M."/>
            <person name="Noehammer C."/>
            <person name="Wiesinger-Mayr H."/>
        </authorList>
    </citation>
    <scope>NUCLEOTIDE SEQUENCE [LARGE SCALE GENOMIC DNA]</scope>
    <source>
        <strain evidence="1">IS43</strain>
    </source>
</reference>
<sequence length="350" mass="38685">MHVKRLCGEPVVVRLRRWRAVETTDVGRIPGEAGNIPLRRRVLTGVQQSVEKLVFLILLACQPRRMLVDKRQRRLNLLKGDKRGDDPADGPVGNGLLLGDQALVFADDLRVLGAGVQRAQTINTRPDDVGRSLWVGVPGGDHRVILRERRAGQRVTRLFFAGRGIGKAHQFGGGVQLQVTLFRRRQFDAIRQAESRGINPVAGQGRHQAGQRGFVLRFTIEDLRVHQQLVPAFAQPQVDIGERLQVRNARLLRHQATSFAERLAVLAGIGERFDIADTIVVAARGLAECLLPEGERGLPLLLVAQGLRRGGGAPCGKRHIDLVASPDFHHFIVLTGPEGHLQPVRHLRRG</sequence>
<name>W1DR91_KLEPN</name>
<evidence type="ECO:0000313" key="2">
    <source>
        <dbReference type="Proteomes" id="UP000019183"/>
    </source>
</evidence>
<keyword evidence="2" id="KW-1185">Reference proteome</keyword>
<protein>
    <submittedName>
        <fullName evidence="1">Uncharacterized protein</fullName>
    </submittedName>
</protein>
<dbReference type="AlphaFoldDB" id="W1DR91"/>
<organism evidence="1 2">
    <name type="scientific">Klebsiella pneumoniae IS43</name>
    <dbReference type="NCBI Taxonomy" id="1432552"/>
    <lineage>
        <taxon>Bacteria</taxon>
        <taxon>Pseudomonadati</taxon>
        <taxon>Pseudomonadota</taxon>
        <taxon>Gammaproteobacteria</taxon>
        <taxon>Enterobacterales</taxon>
        <taxon>Enterobacteriaceae</taxon>
        <taxon>Klebsiella/Raoultella group</taxon>
        <taxon>Klebsiella</taxon>
        <taxon>Klebsiella pneumoniae complex</taxon>
    </lineage>
</organism>
<dbReference type="Proteomes" id="UP000019183">
    <property type="component" value="Unassembled WGS sequence"/>
</dbReference>
<accession>W1DR91</accession>
<proteinExistence type="predicted"/>
<comment type="caution">
    <text evidence="1">The sequence shown here is derived from an EMBL/GenBank/DDBJ whole genome shotgun (WGS) entry which is preliminary data.</text>
</comment>
<evidence type="ECO:0000313" key="1">
    <source>
        <dbReference type="EMBL" id="CDL10639.1"/>
    </source>
</evidence>
<dbReference type="EMBL" id="CBWK010000526">
    <property type="protein sequence ID" value="CDL10639.1"/>
    <property type="molecule type" value="Genomic_DNA"/>
</dbReference>